<gene>
    <name evidence="3" type="ORF">HU742_011160</name>
    <name evidence="2" type="ORF">HU742_03415</name>
</gene>
<dbReference type="Proteomes" id="UP000659438">
    <property type="component" value="Unassembled WGS sequence"/>
</dbReference>
<dbReference type="Pfam" id="PF14301">
    <property type="entry name" value="DUF4376"/>
    <property type="match status" value="1"/>
</dbReference>
<proteinExistence type="predicted"/>
<protein>
    <submittedName>
        <fullName evidence="2">DUF4376 domain-containing protein</fullName>
    </submittedName>
</protein>
<evidence type="ECO:0000313" key="3">
    <source>
        <dbReference type="EMBL" id="MBV4551694.1"/>
    </source>
</evidence>
<feature type="domain" description="DUF4376" evidence="1">
    <location>
        <begin position="61"/>
        <end position="154"/>
    </location>
</feature>
<reference evidence="3" key="3">
    <citation type="submission" date="2021-06" db="EMBL/GenBank/DDBJ databases">
        <title>Updating the genus Pseudomonas: Description of 43 new species and partition of the Pseudomonas putida group.</title>
        <authorList>
            <person name="Girard L."/>
            <person name="Lood C."/>
            <person name="Vandamme P."/>
            <person name="Rokni-Zadeh H."/>
            <person name="Van Noort V."/>
            <person name="Hofte M."/>
            <person name="Lavigne R."/>
            <person name="De Mot R."/>
        </authorList>
    </citation>
    <scope>NUCLEOTIDE SEQUENCE</scope>
    <source>
        <strain evidence="3">SWRI102</strain>
    </source>
</reference>
<reference evidence="2" key="2">
    <citation type="submission" date="2020-07" db="EMBL/GenBank/DDBJ databases">
        <authorList>
            <person name="Lood C."/>
            <person name="Girard L."/>
        </authorList>
    </citation>
    <scope>NUCLEOTIDE SEQUENCE</scope>
    <source>
        <strain evidence="2">SWRI102</strain>
    </source>
</reference>
<evidence type="ECO:0000259" key="1">
    <source>
        <dbReference type="Pfam" id="PF14301"/>
    </source>
</evidence>
<reference evidence="2 4" key="1">
    <citation type="journal article" date="2020" name="Microorganisms">
        <title>Reliable Identification of Environmental Pseudomonas Isolates Using the rpoD Gene.</title>
        <authorList>
            <consortium name="The Broad Institute Genome Sequencing Platform"/>
            <person name="Girard L."/>
            <person name="Lood C."/>
            <person name="Rokni-Zadeh H."/>
            <person name="van Noort V."/>
            <person name="Lavigne R."/>
            <person name="De Mot R."/>
        </authorList>
    </citation>
    <scope>NUCLEOTIDE SEQUENCE</scope>
    <source>
        <strain evidence="2 4">SWRI102</strain>
    </source>
</reference>
<accession>A0A923FK15</accession>
<evidence type="ECO:0000313" key="2">
    <source>
        <dbReference type="EMBL" id="MBC3394240.1"/>
    </source>
</evidence>
<organism evidence="2">
    <name type="scientific">Pseudomonas marvdashtae</name>
    <dbReference type="NCBI Taxonomy" id="2745500"/>
    <lineage>
        <taxon>Bacteria</taxon>
        <taxon>Pseudomonadati</taxon>
        <taxon>Pseudomonadota</taxon>
        <taxon>Gammaproteobacteria</taxon>
        <taxon>Pseudomonadales</taxon>
        <taxon>Pseudomonadaceae</taxon>
        <taxon>Pseudomonas</taxon>
    </lineage>
</organism>
<keyword evidence="4" id="KW-1185">Reference proteome</keyword>
<evidence type="ECO:0000313" key="4">
    <source>
        <dbReference type="Proteomes" id="UP000659438"/>
    </source>
</evidence>
<dbReference type="AlphaFoldDB" id="A0A923FK15"/>
<comment type="caution">
    <text evidence="2">The sequence shown here is derived from an EMBL/GenBank/DDBJ whole genome shotgun (WGS) entry which is preliminary data.</text>
</comment>
<dbReference type="EMBL" id="JABWQX010000001">
    <property type="protein sequence ID" value="MBC3394240.1"/>
    <property type="molecule type" value="Genomic_DNA"/>
</dbReference>
<sequence>MVTSTWARIENATVAEVTNIDPQYRFPPSLVWITCPDGTLPGMQYTDGIFTEKHEAPIDHAAQIASVRYQHETAGITVNAVSIDTTRDSQALITAAALSAVIDPTYLCVWKALNGPVTLTAAQIIEIATAIRAHVQACFDRECQLLKALAEGTYTADMLDHGWPAVQGA</sequence>
<dbReference type="InterPro" id="IPR025484">
    <property type="entry name" value="DUF4376"/>
</dbReference>
<dbReference type="EMBL" id="JABWQX020000001">
    <property type="protein sequence ID" value="MBV4551694.1"/>
    <property type="molecule type" value="Genomic_DNA"/>
</dbReference>
<name>A0A923FK15_9PSED</name>